<organism evidence="1 2">
    <name type="scientific">Cryoendolithus antarcticus</name>
    <dbReference type="NCBI Taxonomy" id="1507870"/>
    <lineage>
        <taxon>Eukaryota</taxon>
        <taxon>Fungi</taxon>
        <taxon>Dikarya</taxon>
        <taxon>Ascomycota</taxon>
        <taxon>Pezizomycotina</taxon>
        <taxon>Dothideomycetes</taxon>
        <taxon>Dothideomycetidae</taxon>
        <taxon>Cladosporiales</taxon>
        <taxon>Cladosporiaceae</taxon>
        <taxon>Cryoendolithus</taxon>
    </lineage>
</organism>
<dbReference type="OrthoDB" id="10655907at2759"/>
<protein>
    <submittedName>
        <fullName evidence="1">Uncharacterized protein</fullName>
    </submittedName>
</protein>
<dbReference type="Proteomes" id="UP000192596">
    <property type="component" value="Unassembled WGS sequence"/>
</dbReference>
<proteinExistence type="predicted"/>
<accession>A0A1V8T7E6</accession>
<keyword evidence="2" id="KW-1185">Reference proteome</keyword>
<dbReference type="AlphaFoldDB" id="A0A1V8T7E6"/>
<sequence length="234" mass="26007">MGLLWYVKEGGMARPMSRAPSWSWAAVDGLISNDSLKGNTQFDTCGSAVLQTAELGAEKLMIKARVKPGTWHRAPSDRKLYYLGHRRSGTVRFQHDLGQYEPLTSDLSQGPEVQTLRDLRGFEVGYLVLDSESELPYEGSEVYCLGIVVEPSTEIERRAFNVPWATRGLALVKVTGETNQYQRVGYLELQRTPGGVSYPSSINPAKQRAEREPAPNIDVAGFFDDCEFSTITLV</sequence>
<dbReference type="EMBL" id="NAJO01000015">
    <property type="protein sequence ID" value="OQO07181.1"/>
    <property type="molecule type" value="Genomic_DNA"/>
</dbReference>
<evidence type="ECO:0000313" key="1">
    <source>
        <dbReference type="EMBL" id="OQO07181.1"/>
    </source>
</evidence>
<gene>
    <name evidence="1" type="ORF">B0A48_07750</name>
</gene>
<reference evidence="2" key="1">
    <citation type="submission" date="2017-03" db="EMBL/GenBank/DDBJ databases">
        <title>Genomes of endolithic fungi from Antarctica.</title>
        <authorList>
            <person name="Coleine C."/>
            <person name="Masonjones S."/>
            <person name="Stajich J.E."/>
        </authorList>
    </citation>
    <scope>NUCLEOTIDE SEQUENCE [LARGE SCALE GENOMIC DNA]</scope>
    <source>
        <strain evidence="2">CCFEE 5527</strain>
    </source>
</reference>
<dbReference type="InParanoid" id="A0A1V8T7E6"/>
<evidence type="ECO:0000313" key="2">
    <source>
        <dbReference type="Proteomes" id="UP000192596"/>
    </source>
</evidence>
<name>A0A1V8T7E6_9PEZI</name>
<comment type="caution">
    <text evidence="1">The sequence shown here is derived from an EMBL/GenBank/DDBJ whole genome shotgun (WGS) entry which is preliminary data.</text>
</comment>